<reference evidence="1" key="2">
    <citation type="submission" date="2023-01" db="EMBL/GenBank/DDBJ databases">
        <authorList>
            <person name="Petersen C."/>
        </authorList>
    </citation>
    <scope>NUCLEOTIDE SEQUENCE</scope>
    <source>
        <strain evidence="1">IBT 17514</strain>
    </source>
</reference>
<sequence length="350" mass="39888">MRTTAMSDDLQERVLQAARENRMPGATMCANLLNPDTTEATFAALKNVWRQWRKGQRWRGLQREGYDPKMYKDIAGTAPYKSMRLMWILNIQDRHTILHETLASSRVGDPTGTAPDPAAPIVRTARAARAAEPEPEPTHAVSDGPPPGYDTTGIAYDPAFPIDPAMMLDPGTATTSIGMRTSAFSYESDDLVWNAPLMVVMADAYDPKDIIQYRFQSCNLSELMAEDRPNWPDYRKADFVSFDDMWLNWKGLEITTLSNHLLQMGHMTEQGSLWWSFRPATQWRAMLYNETNRLQITNADVFRDIVRRTYEEHFPWYHGKRERGRGGVPNGPRPCFTIFVVPNSQGKSIH</sequence>
<gene>
    <name evidence="1" type="ORF">N7493_002528</name>
</gene>
<protein>
    <submittedName>
        <fullName evidence="1">Uncharacterized protein</fullName>
    </submittedName>
</protein>
<name>A0AAD6HSQ5_9EURO</name>
<dbReference type="EMBL" id="JAQJAN010000003">
    <property type="protein sequence ID" value="KAJ5733742.1"/>
    <property type="molecule type" value="Genomic_DNA"/>
</dbReference>
<evidence type="ECO:0000313" key="2">
    <source>
        <dbReference type="Proteomes" id="UP001215712"/>
    </source>
</evidence>
<reference evidence="1" key="1">
    <citation type="journal article" date="2023" name="IMA Fungus">
        <title>Comparative genomic study of the Penicillium genus elucidates a diverse pangenome and 15 lateral gene transfer events.</title>
        <authorList>
            <person name="Petersen C."/>
            <person name="Sorensen T."/>
            <person name="Nielsen M.R."/>
            <person name="Sondergaard T.E."/>
            <person name="Sorensen J.L."/>
            <person name="Fitzpatrick D.A."/>
            <person name="Frisvad J.C."/>
            <person name="Nielsen K.L."/>
        </authorList>
    </citation>
    <scope>NUCLEOTIDE SEQUENCE</scope>
    <source>
        <strain evidence="1">IBT 17514</strain>
    </source>
</reference>
<evidence type="ECO:0000313" key="1">
    <source>
        <dbReference type="EMBL" id="KAJ5733742.1"/>
    </source>
</evidence>
<dbReference type="AlphaFoldDB" id="A0AAD6HSQ5"/>
<accession>A0AAD6HSQ5</accession>
<proteinExistence type="predicted"/>
<organism evidence="1 2">
    <name type="scientific">Penicillium malachiteum</name>
    <dbReference type="NCBI Taxonomy" id="1324776"/>
    <lineage>
        <taxon>Eukaryota</taxon>
        <taxon>Fungi</taxon>
        <taxon>Dikarya</taxon>
        <taxon>Ascomycota</taxon>
        <taxon>Pezizomycotina</taxon>
        <taxon>Eurotiomycetes</taxon>
        <taxon>Eurotiomycetidae</taxon>
        <taxon>Eurotiales</taxon>
        <taxon>Aspergillaceae</taxon>
        <taxon>Penicillium</taxon>
    </lineage>
</organism>
<dbReference type="Proteomes" id="UP001215712">
    <property type="component" value="Unassembled WGS sequence"/>
</dbReference>
<comment type="caution">
    <text evidence="1">The sequence shown here is derived from an EMBL/GenBank/DDBJ whole genome shotgun (WGS) entry which is preliminary data.</text>
</comment>
<keyword evidence="2" id="KW-1185">Reference proteome</keyword>